<evidence type="ECO:0000313" key="8">
    <source>
        <dbReference type="EMBL" id="CAH9148121.1"/>
    </source>
</evidence>
<keyword evidence="4" id="KW-0238">DNA-binding</keyword>
<dbReference type="GO" id="GO:0003677">
    <property type="term" value="F:DNA binding"/>
    <property type="evidence" value="ECO:0007669"/>
    <property type="project" value="UniProtKB-KW"/>
</dbReference>
<keyword evidence="6" id="KW-0539">Nucleus</keyword>
<evidence type="ECO:0000313" key="9">
    <source>
        <dbReference type="Proteomes" id="UP001152523"/>
    </source>
</evidence>
<evidence type="ECO:0000256" key="3">
    <source>
        <dbReference type="ARBA" id="ARBA00023015"/>
    </source>
</evidence>
<dbReference type="CDD" id="cd10017">
    <property type="entry name" value="B3_DNA"/>
    <property type="match status" value="1"/>
</dbReference>
<comment type="subcellular location">
    <subcellularLocation>
        <location evidence="1">Nucleus</location>
    </subcellularLocation>
</comment>
<dbReference type="InterPro" id="IPR015300">
    <property type="entry name" value="DNA-bd_pseudobarrel_sf"/>
</dbReference>
<dbReference type="SMART" id="SM01019">
    <property type="entry name" value="B3"/>
    <property type="match status" value="1"/>
</dbReference>
<comment type="caution">
    <text evidence="8">The sequence shown here is derived from an EMBL/GenBank/DDBJ whole genome shotgun (WGS) entry which is preliminary data.</text>
</comment>
<protein>
    <recommendedName>
        <fullName evidence="7">TF-B3 domain-containing protein</fullName>
    </recommendedName>
</protein>
<dbReference type="AlphaFoldDB" id="A0AAV0GJP3"/>
<name>A0AAV0GJP3_9ASTE</name>
<gene>
    <name evidence="8" type="ORF">CEPIT_LOCUS44257</name>
</gene>
<proteinExistence type="predicted"/>
<dbReference type="PANTHER" id="PTHR31674">
    <property type="entry name" value="B3 DOMAIN-CONTAINING PROTEIN REM-LIKE 3-RELATED"/>
    <property type="match status" value="1"/>
</dbReference>
<keyword evidence="3" id="KW-0805">Transcription regulation</keyword>
<dbReference type="SUPFAM" id="SSF101936">
    <property type="entry name" value="DNA-binding pseudobarrel domain"/>
    <property type="match status" value="1"/>
</dbReference>
<organism evidence="8 9">
    <name type="scientific">Cuscuta epithymum</name>
    <dbReference type="NCBI Taxonomy" id="186058"/>
    <lineage>
        <taxon>Eukaryota</taxon>
        <taxon>Viridiplantae</taxon>
        <taxon>Streptophyta</taxon>
        <taxon>Embryophyta</taxon>
        <taxon>Tracheophyta</taxon>
        <taxon>Spermatophyta</taxon>
        <taxon>Magnoliopsida</taxon>
        <taxon>eudicotyledons</taxon>
        <taxon>Gunneridae</taxon>
        <taxon>Pentapetalae</taxon>
        <taxon>asterids</taxon>
        <taxon>lamiids</taxon>
        <taxon>Solanales</taxon>
        <taxon>Convolvulaceae</taxon>
        <taxon>Cuscuteae</taxon>
        <taxon>Cuscuta</taxon>
        <taxon>Cuscuta subgen. Cuscuta</taxon>
    </lineage>
</organism>
<dbReference type="EMBL" id="CAMAPF010001150">
    <property type="protein sequence ID" value="CAH9148121.1"/>
    <property type="molecule type" value="Genomic_DNA"/>
</dbReference>
<dbReference type="Proteomes" id="UP001152523">
    <property type="component" value="Unassembled WGS sequence"/>
</dbReference>
<dbReference type="Pfam" id="PF02362">
    <property type="entry name" value="B3"/>
    <property type="match status" value="1"/>
</dbReference>
<keyword evidence="5" id="KW-0804">Transcription</keyword>
<evidence type="ECO:0000256" key="2">
    <source>
        <dbReference type="ARBA" id="ARBA00022737"/>
    </source>
</evidence>
<keyword evidence="9" id="KW-1185">Reference proteome</keyword>
<dbReference type="GO" id="GO:0005634">
    <property type="term" value="C:nucleus"/>
    <property type="evidence" value="ECO:0007669"/>
    <property type="project" value="UniProtKB-SubCell"/>
</dbReference>
<dbReference type="Gene3D" id="2.40.330.10">
    <property type="entry name" value="DNA-binding pseudobarrel domain"/>
    <property type="match status" value="1"/>
</dbReference>
<accession>A0AAV0GJP3</accession>
<evidence type="ECO:0000256" key="4">
    <source>
        <dbReference type="ARBA" id="ARBA00023125"/>
    </source>
</evidence>
<evidence type="ECO:0000256" key="5">
    <source>
        <dbReference type="ARBA" id="ARBA00023163"/>
    </source>
</evidence>
<evidence type="ECO:0000256" key="6">
    <source>
        <dbReference type="ARBA" id="ARBA00023242"/>
    </source>
</evidence>
<dbReference type="InterPro" id="IPR003340">
    <property type="entry name" value="B3_DNA-bd"/>
</dbReference>
<dbReference type="InterPro" id="IPR039218">
    <property type="entry name" value="REM_fam"/>
</dbReference>
<reference evidence="8" key="1">
    <citation type="submission" date="2022-07" db="EMBL/GenBank/DDBJ databases">
        <authorList>
            <person name="Macas J."/>
            <person name="Novak P."/>
            <person name="Neumann P."/>
        </authorList>
    </citation>
    <scope>NUCLEOTIDE SEQUENCE</scope>
</reference>
<dbReference type="PROSITE" id="PS50863">
    <property type="entry name" value="B3"/>
    <property type="match status" value="1"/>
</dbReference>
<keyword evidence="2" id="KW-0677">Repeat</keyword>
<evidence type="ECO:0000256" key="1">
    <source>
        <dbReference type="ARBA" id="ARBA00004123"/>
    </source>
</evidence>
<evidence type="ECO:0000259" key="7">
    <source>
        <dbReference type="PROSITE" id="PS50863"/>
    </source>
</evidence>
<dbReference type="PANTHER" id="PTHR31674:SF62">
    <property type="entry name" value="B3 DOMAIN-CONTAINING PROTEIN REM14-RELATED"/>
    <property type="match status" value="1"/>
</dbReference>
<sequence>MDKKRKRETKGVNISSSEQCPQFTKKIRPYNIRAQSPMMQIPRAFCVENGFCGHNISIILNGTSGEQQVSLTFYGDKGGYINHGWGEFATSNNLKTGDTCIFKLCSATLPSSDANIVFDVEVLRVLT</sequence>
<feature type="domain" description="TF-B3" evidence="7">
    <location>
        <begin position="24"/>
        <end position="126"/>
    </location>
</feature>